<dbReference type="Pfam" id="PF00781">
    <property type="entry name" value="DAGK_cat"/>
    <property type="match status" value="1"/>
</dbReference>
<dbReference type="Proteomes" id="UP000566813">
    <property type="component" value="Unassembled WGS sequence"/>
</dbReference>
<keyword evidence="4" id="KW-0067">ATP-binding</keyword>
<dbReference type="Gene3D" id="2.60.200.40">
    <property type="match status" value="1"/>
</dbReference>
<evidence type="ECO:0000256" key="3">
    <source>
        <dbReference type="ARBA" id="ARBA00022777"/>
    </source>
</evidence>
<evidence type="ECO:0000313" key="6">
    <source>
        <dbReference type="EMBL" id="MBC2666492.1"/>
    </source>
</evidence>
<dbReference type="InterPro" id="IPR001206">
    <property type="entry name" value="Diacylglycerol_kinase_cat_dom"/>
</dbReference>
<accession>A0A7X1KMC9</accession>
<evidence type="ECO:0000256" key="1">
    <source>
        <dbReference type="ARBA" id="ARBA00022679"/>
    </source>
</evidence>
<dbReference type="Pfam" id="PF19279">
    <property type="entry name" value="YegS_C"/>
    <property type="match status" value="1"/>
</dbReference>
<dbReference type="GO" id="GO:0005524">
    <property type="term" value="F:ATP binding"/>
    <property type="evidence" value="ECO:0007669"/>
    <property type="project" value="UniProtKB-KW"/>
</dbReference>
<dbReference type="RefSeq" id="WP_185664796.1">
    <property type="nucleotide sequence ID" value="NZ_JACLAW010000010.1"/>
</dbReference>
<evidence type="ECO:0000256" key="2">
    <source>
        <dbReference type="ARBA" id="ARBA00022741"/>
    </source>
</evidence>
<sequence>MPRCNGTVAADGHLGEVLETPSRSRFSVEDRPIPVIVNRRGGTAARLGDGLEAALRDAFAAAGVAVRIELTQPELVSEMISRCDDPLIVVGGGDGTLGAAAGKLAGTGRRMAILPLGTRNHLARDLGIPGDLEGAARVVATGRAEAIDLGRAADRIFVNNCSIGLYASLVHERDKHDLPKWLASIPAAWRVLRSSGAETFRIEHHGAEHRVESPLLFVGNNRFSLDAGRLGRRASLSDGVLAMAAVAPVSRAELLGMALRLIAGKADAERDFAAIEDVEVLTVYGYHRRRVALDGELVRLQFPLKISILPAALQVLVPASPPA</sequence>
<dbReference type="InterPro" id="IPR017438">
    <property type="entry name" value="ATP-NAD_kinase_N"/>
</dbReference>
<dbReference type="PANTHER" id="PTHR12358:SF54">
    <property type="entry name" value="SPHINGOSINE KINASE RELATED PROTEIN"/>
    <property type="match status" value="1"/>
</dbReference>
<evidence type="ECO:0000259" key="5">
    <source>
        <dbReference type="PROSITE" id="PS50146"/>
    </source>
</evidence>
<dbReference type="GO" id="GO:0016301">
    <property type="term" value="F:kinase activity"/>
    <property type="evidence" value="ECO:0007669"/>
    <property type="project" value="UniProtKB-KW"/>
</dbReference>
<keyword evidence="2" id="KW-0547">Nucleotide-binding</keyword>
<organism evidence="6 7">
    <name type="scientific">Novosphingobium flavum</name>
    <dbReference type="NCBI Taxonomy" id="1778672"/>
    <lineage>
        <taxon>Bacteria</taxon>
        <taxon>Pseudomonadati</taxon>
        <taxon>Pseudomonadota</taxon>
        <taxon>Alphaproteobacteria</taxon>
        <taxon>Sphingomonadales</taxon>
        <taxon>Sphingomonadaceae</taxon>
        <taxon>Novosphingobium</taxon>
    </lineage>
</organism>
<dbReference type="SMART" id="SM00046">
    <property type="entry name" value="DAGKc"/>
    <property type="match status" value="1"/>
</dbReference>
<reference evidence="6 7" key="1">
    <citation type="submission" date="2020-08" db="EMBL/GenBank/DDBJ databases">
        <title>The genome sequence of type strain Novosphingobium flavum NBRC 111647.</title>
        <authorList>
            <person name="Liu Y."/>
        </authorList>
    </citation>
    <scope>NUCLEOTIDE SEQUENCE [LARGE SCALE GENOMIC DNA]</scope>
    <source>
        <strain evidence="6 7">NBRC 111647</strain>
    </source>
</reference>
<dbReference type="Gene3D" id="3.40.50.10330">
    <property type="entry name" value="Probable inorganic polyphosphate/atp-NAD kinase, domain 1"/>
    <property type="match status" value="1"/>
</dbReference>
<dbReference type="InterPro" id="IPR016064">
    <property type="entry name" value="NAD/diacylglycerol_kinase_sf"/>
</dbReference>
<dbReference type="InterPro" id="IPR045540">
    <property type="entry name" value="YegS/DAGK_C"/>
</dbReference>
<proteinExistence type="predicted"/>
<gene>
    <name evidence="6" type="ORF">H7F51_13270</name>
</gene>
<evidence type="ECO:0000256" key="4">
    <source>
        <dbReference type="ARBA" id="ARBA00022840"/>
    </source>
</evidence>
<keyword evidence="3" id="KW-0418">Kinase</keyword>
<dbReference type="AlphaFoldDB" id="A0A7X1KMC9"/>
<name>A0A7X1KMC9_9SPHN</name>
<dbReference type="InterPro" id="IPR050187">
    <property type="entry name" value="Lipid_Phosphate_FormReg"/>
</dbReference>
<keyword evidence="1" id="KW-0808">Transferase</keyword>
<dbReference type="PROSITE" id="PS50146">
    <property type="entry name" value="DAGK"/>
    <property type="match status" value="1"/>
</dbReference>
<evidence type="ECO:0000313" key="7">
    <source>
        <dbReference type="Proteomes" id="UP000566813"/>
    </source>
</evidence>
<keyword evidence="7" id="KW-1185">Reference proteome</keyword>
<comment type="caution">
    <text evidence="6">The sequence shown here is derived from an EMBL/GenBank/DDBJ whole genome shotgun (WGS) entry which is preliminary data.</text>
</comment>
<dbReference type="PANTHER" id="PTHR12358">
    <property type="entry name" value="SPHINGOSINE KINASE"/>
    <property type="match status" value="1"/>
</dbReference>
<feature type="domain" description="DAGKc" evidence="5">
    <location>
        <begin position="28"/>
        <end position="156"/>
    </location>
</feature>
<dbReference type="SUPFAM" id="SSF111331">
    <property type="entry name" value="NAD kinase/diacylglycerol kinase-like"/>
    <property type="match status" value="1"/>
</dbReference>
<protein>
    <recommendedName>
        <fullName evidence="5">DAGKc domain-containing protein</fullName>
    </recommendedName>
</protein>
<dbReference type="EMBL" id="JACLAW010000010">
    <property type="protein sequence ID" value="MBC2666492.1"/>
    <property type="molecule type" value="Genomic_DNA"/>
</dbReference>